<dbReference type="EMBL" id="VOMB01000016">
    <property type="protein sequence ID" value="MBU9764551.1"/>
    <property type="molecule type" value="Genomic_DNA"/>
</dbReference>
<evidence type="ECO:0000313" key="3">
    <source>
        <dbReference type="Proteomes" id="UP000812982"/>
    </source>
</evidence>
<comment type="caution">
    <text evidence="2">The sequence shown here is derived from an EMBL/GenBank/DDBJ whole genome shotgun (WGS) entry which is preliminary data.</text>
</comment>
<sequence>MSSQPGMSAQMSEVPAGGNPPVTLSGARPRVRPEQALHYELTVMATDVGAMVSDIGGWLFDRAMAGWRVNVVTDAGADGADTAERRALGILGVRRVASDALSSVDPAVATMTAISVDCFTAGEPAVRTFGDVFLYGRPRPDDLTGPVHRLQYRPSTAALAFKAHALAVLGEPRTAGGAETMFRYGRTGGLLDSGLVPVC</sequence>
<name>A0ABS6KLU5_9MYCO</name>
<reference evidence="2 3" key="1">
    <citation type="journal article" date="2021" name="Sci. Rep.">
        <title>Phenotypic and genomic hallmarks of a novel, potentially pathogenic rapidly growing Mycobacterium species related to the Mycobacterium fortuitum complex.</title>
        <authorList>
            <person name="Gharbi R."/>
            <person name="Khanna V."/>
            <person name="Frigui W."/>
            <person name="Mhenni B."/>
            <person name="Brosch R."/>
            <person name="Mardassi H."/>
        </authorList>
    </citation>
    <scope>NUCLEOTIDE SEQUENCE [LARGE SCALE GENOMIC DNA]</scope>
    <source>
        <strain evidence="2 3">TNTM28</strain>
    </source>
</reference>
<accession>A0ABS6KLU5</accession>
<feature type="region of interest" description="Disordered" evidence="1">
    <location>
        <begin position="1"/>
        <end position="27"/>
    </location>
</feature>
<organism evidence="2 3">
    <name type="scientific">[Mycobacterium] fortunisiensis</name>
    <dbReference type="NCBI Taxonomy" id="2600579"/>
    <lineage>
        <taxon>Bacteria</taxon>
        <taxon>Bacillati</taxon>
        <taxon>Actinomycetota</taxon>
        <taxon>Actinomycetes</taxon>
        <taxon>Mycobacteriales</taxon>
        <taxon>Mycobacteriaceae</taxon>
        <taxon>Mycolicibacterium</taxon>
    </lineage>
</organism>
<proteinExistence type="predicted"/>
<evidence type="ECO:0000256" key="1">
    <source>
        <dbReference type="SAM" id="MobiDB-lite"/>
    </source>
</evidence>
<feature type="compositionally biased region" description="Polar residues" evidence="1">
    <location>
        <begin position="1"/>
        <end position="11"/>
    </location>
</feature>
<keyword evidence="3" id="KW-1185">Reference proteome</keyword>
<dbReference type="Proteomes" id="UP000812982">
    <property type="component" value="Unassembled WGS sequence"/>
</dbReference>
<protein>
    <submittedName>
        <fullName evidence="2">Uncharacterized protein</fullName>
    </submittedName>
</protein>
<evidence type="ECO:0000313" key="2">
    <source>
        <dbReference type="EMBL" id="MBU9764551.1"/>
    </source>
</evidence>
<dbReference type="RefSeq" id="WP_217157178.1">
    <property type="nucleotide sequence ID" value="NZ_VOMB01000016.1"/>
</dbReference>
<gene>
    <name evidence="2" type="ORF">FR943_11925</name>
</gene>